<dbReference type="PANTHER" id="PTHR30069:SF29">
    <property type="entry name" value="HEMOGLOBIN AND HEMOGLOBIN-HAPTOGLOBIN-BINDING PROTEIN 1-RELATED"/>
    <property type="match status" value="1"/>
</dbReference>
<keyword evidence="2" id="KW-0813">Transport</keyword>
<keyword evidence="7" id="KW-0998">Cell outer membrane</keyword>
<proteinExistence type="predicted"/>
<accession>A0ABP8ZWB6</accession>
<keyword evidence="4" id="KW-0812">Transmembrane</keyword>
<evidence type="ECO:0000313" key="8">
    <source>
        <dbReference type="EMBL" id="GAA4768022.1"/>
    </source>
</evidence>
<dbReference type="PANTHER" id="PTHR30069">
    <property type="entry name" value="TONB-DEPENDENT OUTER MEMBRANE RECEPTOR"/>
    <property type="match status" value="1"/>
</dbReference>
<dbReference type="RefSeq" id="WP_264542045.1">
    <property type="nucleotide sequence ID" value="NZ_BAABIP010000015.1"/>
</dbReference>
<reference evidence="9" key="1">
    <citation type="journal article" date="2019" name="Int. J. Syst. Evol. Microbiol.">
        <title>The Global Catalogue of Microorganisms (GCM) 10K type strain sequencing project: providing services to taxonomists for standard genome sequencing and annotation.</title>
        <authorList>
            <consortium name="The Broad Institute Genomics Platform"/>
            <consortium name="The Broad Institute Genome Sequencing Center for Infectious Disease"/>
            <person name="Wu L."/>
            <person name="Ma J."/>
        </authorList>
    </citation>
    <scope>NUCLEOTIDE SEQUENCE [LARGE SCALE GENOMIC DNA]</scope>
    <source>
        <strain evidence="9">JCM 18198</strain>
    </source>
</reference>
<evidence type="ECO:0000256" key="7">
    <source>
        <dbReference type="ARBA" id="ARBA00023237"/>
    </source>
</evidence>
<evidence type="ECO:0000256" key="3">
    <source>
        <dbReference type="ARBA" id="ARBA00022452"/>
    </source>
</evidence>
<evidence type="ECO:0000256" key="2">
    <source>
        <dbReference type="ARBA" id="ARBA00022448"/>
    </source>
</evidence>
<dbReference type="Proteomes" id="UP001500141">
    <property type="component" value="Unassembled WGS sequence"/>
</dbReference>
<organism evidence="8 9">
    <name type="scientific">Flavobacterium hankyongi</name>
    <dbReference type="NCBI Taxonomy" id="1176532"/>
    <lineage>
        <taxon>Bacteria</taxon>
        <taxon>Pseudomonadati</taxon>
        <taxon>Bacteroidota</taxon>
        <taxon>Flavobacteriia</taxon>
        <taxon>Flavobacteriales</taxon>
        <taxon>Flavobacteriaceae</taxon>
        <taxon>Flavobacterium</taxon>
    </lineage>
</organism>
<keyword evidence="6" id="KW-0472">Membrane</keyword>
<dbReference type="InterPro" id="IPR039426">
    <property type="entry name" value="TonB-dep_rcpt-like"/>
</dbReference>
<keyword evidence="8" id="KW-0675">Receptor</keyword>
<dbReference type="Gene3D" id="2.40.170.20">
    <property type="entry name" value="TonB-dependent receptor, beta-barrel domain"/>
    <property type="match status" value="1"/>
</dbReference>
<keyword evidence="5" id="KW-0732">Signal</keyword>
<keyword evidence="3" id="KW-1134">Transmembrane beta strand</keyword>
<gene>
    <name evidence="8" type="ORF">GCM10023230_17340</name>
</gene>
<evidence type="ECO:0000256" key="6">
    <source>
        <dbReference type="ARBA" id="ARBA00023136"/>
    </source>
</evidence>
<dbReference type="InterPro" id="IPR036942">
    <property type="entry name" value="Beta-barrel_TonB_sf"/>
</dbReference>
<evidence type="ECO:0000256" key="5">
    <source>
        <dbReference type="ARBA" id="ARBA00022729"/>
    </source>
</evidence>
<protein>
    <submittedName>
        <fullName evidence="8">TonB-dependent receptor</fullName>
    </submittedName>
</protein>
<sequence length="606" mass="67866">MISTKQKYNQSSRTNFNSLSSICLLSICLLFGQITKAQKKDENIGTEVVNVVKPYSPTVSDAFKVKEVPSLDDNETSKKEEVKYQIFSFPVASTFTPAKGKAAGVEKAKQETLYPNYVTAGIGNYLTANTELFLTHKLDNYQYVGGKVTHLSSQGGIKGVDLNDKFSETGINAMYGYNRNEIDFKAILGYKTEMYNWYGVPMESSNYDPAYNLLIKPSHKYSTLSLGGDLGISKSFFEKVNVGFISFTDNYSSSENRFIIKPVFNFDVGESAVKVKFGLDYLNTKFDTSYQLTTPVAGTDYRIEKSNFIVNANPSFKILRDDLSIELGADLAYFSRMKDVYAGMENNTKSDFFIYPKINASYKLVGDLMVFVAGAEGGLKQSSYADFAAVNKFLSPTLLIEPSDNQYNIYAGLRGKLASAVAYNVKASYDATNNKPLFKSNPLLSDPSTNYSFGNSFIVVYDNVKTLSFFGEIKADINKNVTFGINAEVMDYGTKFEREAWNLPTVKGSLTADFNIGKKWYAGTQLYFVGERKDEFTSFSGFAVPDETQTLDSYFDINAHIGYKFNDRFTFFLKGNNLANQNYNRWLNYPVQGVQGIFGASYKFDF</sequence>
<evidence type="ECO:0000313" key="9">
    <source>
        <dbReference type="Proteomes" id="UP001500141"/>
    </source>
</evidence>
<evidence type="ECO:0000256" key="1">
    <source>
        <dbReference type="ARBA" id="ARBA00004571"/>
    </source>
</evidence>
<dbReference type="EMBL" id="BAABIP010000015">
    <property type="protein sequence ID" value="GAA4768022.1"/>
    <property type="molecule type" value="Genomic_DNA"/>
</dbReference>
<evidence type="ECO:0000256" key="4">
    <source>
        <dbReference type="ARBA" id="ARBA00022692"/>
    </source>
</evidence>
<comment type="subcellular location">
    <subcellularLocation>
        <location evidence="1">Cell outer membrane</location>
        <topology evidence="1">Multi-pass membrane protein</topology>
    </subcellularLocation>
</comment>
<dbReference type="SUPFAM" id="SSF56935">
    <property type="entry name" value="Porins"/>
    <property type="match status" value="1"/>
</dbReference>
<name>A0ABP8ZWB6_9FLAO</name>
<keyword evidence="9" id="KW-1185">Reference proteome</keyword>
<comment type="caution">
    <text evidence="8">The sequence shown here is derived from an EMBL/GenBank/DDBJ whole genome shotgun (WGS) entry which is preliminary data.</text>
</comment>